<keyword evidence="3" id="KW-1185">Reference proteome</keyword>
<accession>A0ABN8HPD1</accession>
<evidence type="ECO:0000313" key="2">
    <source>
        <dbReference type="EMBL" id="CAH2039383.1"/>
    </source>
</evidence>
<feature type="region of interest" description="Disordered" evidence="1">
    <location>
        <begin position="19"/>
        <end position="43"/>
    </location>
</feature>
<evidence type="ECO:0000313" key="3">
    <source>
        <dbReference type="Proteomes" id="UP000837857"/>
    </source>
</evidence>
<gene>
    <name evidence="2" type="ORF">IPOD504_LOCUS1636</name>
</gene>
<organism evidence="2 3">
    <name type="scientific">Iphiclides podalirius</name>
    <name type="common">scarce swallowtail</name>
    <dbReference type="NCBI Taxonomy" id="110791"/>
    <lineage>
        <taxon>Eukaryota</taxon>
        <taxon>Metazoa</taxon>
        <taxon>Ecdysozoa</taxon>
        <taxon>Arthropoda</taxon>
        <taxon>Hexapoda</taxon>
        <taxon>Insecta</taxon>
        <taxon>Pterygota</taxon>
        <taxon>Neoptera</taxon>
        <taxon>Endopterygota</taxon>
        <taxon>Lepidoptera</taxon>
        <taxon>Glossata</taxon>
        <taxon>Ditrysia</taxon>
        <taxon>Papilionoidea</taxon>
        <taxon>Papilionidae</taxon>
        <taxon>Papilioninae</taxon>
        <taxon>Iphiclides</taxon>
    </lineage>
</organism>
<evidence type="ECO:0000256" key="1">
    <source>
        <dbReference type="SAM" id="MobiDB-lite"/>
    </source>
</evidence>
<reference evidence="2" key="1">
    <citation type="submission" date="2022-03" db="EMBL/GenBank/DDBJ databases">
        <authorList>
            <person name="Martin H S."/>
        </authorList>
    </citation>
    <scope>NUCLEOTIDE SEQUENCE</scope>
</reference>
<name>A0ABN8HPD1_9NEOP</name>
<feature type="compositionally biased region" description="Basic residues" evidence="1">
    <location>
        <begin position="30"/>
        <end position="43"/>
    </location>
</feature>
<protein>
    <submittedName>
        <fullName evidence="2">Uncharacterized protein</fullName>
    </submittedName>
</protein>
<dbReference type="EMBL" id="OW152823">
    <property type="protein sequence ID" value="CAH2039383.1"/>
    <property type="molecule type" value="Genomic_DNA"/>
</dbReference>
<proteinExistence type="predicted"/>
<feature type="non-terminal residue" evidence="2">
    <location>
        <position position="126"/>
    </location>
</feature>
<sequence length="126" mass="14739">MSINRWSISSTAKYIQASTPRDCQVEKNRGARRNRPRCGNRQRRTVLVATPDDLRRLHNLLAESARRTAQVHERWRAAENLRARIPSGYKRWRAAENLKASNTSLPCTKHETERVLDGLRAFEFRR</sequence>
<dbReference type="Proteomes" id="UP000837857">
    <property type="component" value="Chromosome 11"/>
</dbReference>